<evidence type="ECO:0000313" key="1">
    <source>
        <dbReference type="EMBL" id="KAB2103613.1"/>
    </source>
</evidence>
<accession>A0ACB6FH09</accession>
<dbReference type="Proteomes" id="UP000293547">
    <property type="component" value="Unassembled WGS sequence"/>
</dbReference>
<protein>
    <submittedName>
        <fullName evidence="1">Uncharacterized protein</fullName>
    </submittedName>
</protein>
<name>A0ACB6FH09_9PLEO</name>
<reference evidence="1 2" key="1">
    <citation type="journal article" date="2019" name="bioRxiv">
        <title>Genomics, evolutionary history and diagnostics of the Alternaria alternata species group including apple and Asian pear pathotypes.</title>
        <authorList>
            <person name="Armitage A.D."/>
            <person name="Cockerton H.M."/>
            <person name="Sreenivasaprasad S."/>
            <person name="Woodhall J.W."/>
            <person name="Lane C.R."/>
            <person name="Harrison R.J."/>
            <person name="Clarkson J.P."/>
        </authorList>
    </citation>
    <scope>NUCLEOTIDE SEQUENCE [LARGE SCALE GENOMIC DNA]</scope>
    <source>
        <strain evidence="1 2">FERA 650</strain>
    </source>
</reference>
<gene>
    <name evidence="1" type="ORF">AG0111_0g8560</name>
</gene>
<keyword evidence="2" id="KW-1185">Reference proteome</keyword>
<evidence type="ECO:0000313" key="2">
    <source>
        <dbReference type="Proteomes" id="UP000293547"/>
    </source>
</evidence>
<organism evidence="1 2">
    <name type="scientific">Alternaria gaisen</name>
    <dbReference type="NCBI Taxonomy" id="167740"/>
    <lineage>
        <taxon>Eukaryota</taxon>
        <taxon>Fungi</taxon>
        <taxon>Dikarya</taxon>
        <taxon>Ascomycota</taxon>
        <taxon>Pezizomycotina</taxon>
        <taxon>Dothideomycetes</taxon>
        <taxon>Pleosporomycetidae</taxon>
        <taxon>Pleosporales</taxon>
        <taxon>Pleosporineae</taxon>
        <taxon>Pleosporaceae</taxon>
        <taxon>Alternaria</taxon>
        <taxon>Alternaria sect. Alternaria</taxon>
    </lineage>
</organism>
<proteinExistence type="predicted"/>
<sequence>MIQIQREHELDQGRFEGGPIQNVGKPIGLIRKKDNKQLYAMRRVKRTELFVLFPTAKYIYHPFIAHLAFTEEILNNLCLCSPFISGGHLSNHVQKVRQFDADTSRLYAAEIVCGLEYLHFLNVCCWLKAGNIMLDPLGHITLCGFGLFRQRDGMHADWKRPEYPAPEVLTDEKHSKAADWWTLGVVLYEMLTGLPPFYGNVLGNIRDNIISKPLHLPRSMHANAKNIISRLLDRDTNQRLGAGANANGASEVRQHAFFKNLGWQEVIERENRPSFRPGYRAGAFEHCGVDDPPTFGFEQLEEPSTTGVFLNFGVHSVSKPGINVVDVRTGANMFGSTEENVNTTIDTDESMNLDTAEQLRTALEVALQSDQQDRVAHLLELEIDLDTPIFQHTSQRSTMLTWVISHGSLSMLIVILSKVDVKSRHRVSATRALGLAIKMRSTPAAKILLEHGTRCDFEDGDIPIPADVDDPDGDTFDDPLVLGWFTPALVYAALNHDAAMARILLNHGANPNLGYHGIHCGMRSAFSCGRIVELAMDLRFVEMVQMLLDHGADIGLAPPVWYAQGHECEFVPRSVYQRVMAALRAIQSESLEE</sequence>
<comment type="caution">
    <text evidence="1">The sequence shown here is derived from an EMBL/GenBank/DDBJ whole genome shotgun (WGS) entry which is preliminary data.</text>
</comment>
<dbReference type="EMBL" id="PDWZ02000008">
    <property type="protein sequence ID" value="KAB2103613.1"/>
    <property type="molecule type" value="Genomic_DNA"/>
</dbReference>